<accession>A0A1D1VYY8</accession>
<evidence type="ECO:0000256" key="1">
    <source>
        <dbReference type="PROSITE-ProRule" id="PRU01211"/>
    </source>
</evidence>
<dbReference type="GO" id="GO:0004222">
    <property type="term" value="F:metalloendopeptidase activity"/>
    <property type="evidence" value="ECO:0007669"/>
    <property type="project" value="UniProtKB-UniRule"/>
</dbReference>
<sequence>MGVSLTTFLLLASALLGVAYGARSKLRTTNTDVKFGRWNRTGIPYCIDSSFTSTQAQMIQAAIAVIMADLNYCVAWTPVGCSSPVYKVRFTSLTAGPGSAPQTYCWSYPGVYLDLRATTSEQIISLATGPTGCFDGTLHSLMKPMAIAMGKRNEHQRGDRDNFITVQSGNVAVQSAYTMYPTDGSQAFWGRFPYDYCSITHNQPGDFALPNTAAFTMPAGASPSFIPKLDRLSLTDCKLLNMLYGCDSSACNQPICTVQATQAGSATTMATTTMSNLPCCPQGTSTGMTAMVTMSTPTGSTPTGSTSTAATSTTGSTATTGTTPTGMTTMPGGMTTMAAGMTPACVPCVCTPVGVTPAG</sequence>
<dbReference type="EMBL" id="BDGG01000013">
    <property type="protein sequence ID" value="GAV06301.1"/>
    <property type="molecule type" value="Genomic_DNA"/>
</dbReference>
<name>A0A1D1VYY8_RAMVA</name>
<keyword evidence="2" id="KW-0378">Hydrolase</keyword>
<keyword evidence="2" id="KW-0862">Zinc</keyword>
<dbReference type="Pfam" id="PF01400">
    <property type="entry name" value="Astacin"/>
    <property type="match status" value="1"/>
</dbReference>
<feature type="signal peptide" evidence="2">
    <location>
        <begin position="1"/>
        <end position="21"/>
    </location>
</feature>
<keyword evidence="6" id="KW-1185">Reference proteome</keyword>
<dbReference type="AlphaFoldDB" id="A0A1D1VYY8"/>
<dbReference type="PROSITE" id="PS51864">
    <property type="entry name" value="ASTACIN"/>
    <property type="match status" value="1"/>
</dbReference>
<gene>
    <name evidence="5" type="primary">RvY_16315-1</name>
    <name evidence="5" type="synonym">RvY_16315.1</name>
    <name evidence="5" type="ORF">RvY_16315</name>
</gene>
<organism evidence="5 6">
    <name type="scientific">Ramazzottius varieornatus</name>
    <name type="common">Water bear</name>
    <name type="synonym">Tardigrade</name>
    <dbReference type="NCBI Taxonomy" id="947166"/>
    <lineage>
        <taxon>Eukaryota</taxon>
        <taxon>Metazoa</taxon>
        <taxon>Ecdysozoa</taxon>
        <taxon>Tardigrada</taxon>
        <taxon>Eutardigrada</taxon>
        <taxon>Parachela</taxon>
        <taxon>Hypsibioidea</taxon>
        <taxon>Ramazzottiidae</taxon>
        <taxon>Ramazzottius</taxon>
    </lineage>
</organism>
<keyword evidence="2" id="KW-0732">Signal</keyword>
<dbReference type="InterPro" id="IPR001506">
    <property type="entry name" value="Peptidase_M12A"/>
</dbReference>
<feature type="region of interest" description="Disordered" evidence="3">
    <location>
        <begin position="297"/>
        <end position="328"/>
    </location>
</feature>
<evidence type="ECO:0000313" key="5">
    <source>
        <dbReference type="EMBL" id="GAV06301.1"/>
    </source>
</evidence>
<evidence type="ECO:0000256" key="3">
    <source>
        <dbReference type="SAM" id="MobiDB-lite"/>
    </source>
</evidence>
<evidence type="ECO:0000259" key="4">
    <source>
        <dbReference type="PROSITE" id="PS51864"/>
    </source>
</evidence>
<keyword evidence="2" id="KW-0645">Protease</keyword>
<proteinExistence type="predicted"/>
<comment type="caution">
    <text evidence="5">The sequence shown here is derived from an EMBL/GenBank/DDBJ whole genome shotgun (WGS) entry which is preliminary data.</text>
</comment>
<dbReference type="PRINTS" id="PR00480">
    <property type="entry name" value="ASTACIN"/>
</dbReference>
<dbReference type="PANTHER" id="PTHR10127">
    <property type="entry name" value="DISCOIDIN, CUB, EGF, LAMININ , AND ZINC METALLOPROTEASE DOMAIN CONTAINING"/>
    <property type="match status" value="1"/>
</dbReference>
<dbReference type="PANTHER" id="PTHR10127:SF883">
    <property type="entry name" value="ZINC METALLOPROTEINASE NAS-8"/>
    <property type="match status" value="1"/>
</dbReference>
<protein>
    <recommendedName>
        <fullName evidence="2">Metalloendopeptidase</fullName>
        <ecNumber evidence="2">3.4.24.-</ecNumber>
    </recommendedName>
</protein>
<reference evidence="5 6" key="1">
    <citation type="journal article" date="2016" name="Nat. Commun.">
        <title>Extremotolerant tardigrade genome and improved radiotolerance of human cultured cells by tardigrade-unique protein.</title>
        <authorList>
            <person name="Hashimoto T."/>
            <person name="Horikawa D.D."/>
            <person name="Saito Y."/>
            <person name="Kuwahara H."/>
            <person name="Kozuka-Hata H."/>
            <person name="Shin-I T."/>
            <person name="Minakuchi Y."/>
            <person name="Ohishi K."/>
            <person name="Motoyama A."/>
            <person name="Aizu T."/>
            <person name="Enomoto A."/>
            <person name="Kondo K."/>
            <person name="Tanaka S."/>
            <person name="Hara Y."/>
            <person name="Koshikawa S."/>
            <person name="Sagara H."/>
            <person name="Miura T."/>
            <person name="Yokobori S."/>
            <person name="Miyagawa K."/>
            <person name="Suzuki Y."/>
            <person name="Kubo T."/>
            <person name="Oyama M."/>
            <person name="Kohara Y."/>
            <person name="Fujiyama A."/>
            <person name="Arakawa K."/>
            <person name="Katayama T."/>
            <person name="Toyoda A."/>
            <person name="Kunieda T."/>
        </authorList>
    </citation>
    <scope>NUCLEOTIDE SEQUENCE [LARGE SCALE GENOMIC DNA]</scope>
    <source>
        <strain evidence="5 6">YOKOZUNA-1</strain>
    </source>
</reference>
<dbReference type="InterPro" id="IPR024079">
    <property type="entry name" value="MetalloPept_cat_dom_sf"/>
</dbReference>
<comment type="cofactor">
    <cofactor evidence="2">
        <name>Zn(2+)</name>
        <dbReference type="ChEBI" id="CHEBI:29105"/>
    </cofactor>
    <text evidence="2">Binds 1 zinc ion per subunit.</text>
</comment>
<dbReference type="Proteomes" id="UP000186922">
    <property type="component" value="Unassembled WGS sequence"/>
</dbReference>
<dbReference type="GO" id="GO:0006508">
    <property type="term" value="P:proteolysis"/>
    <property type="evidence" value="ECO:0007669"/>
    <property type="project" value="UniProtKB-KW"/>
</dbReference>
<dbReference type="OrthoDB" id="10534802at2759"/>
<feature type="domain" description="Peptidase M12A" evidence="4">
    <location>
        <begin position="27"/>
        <end position="247"/>
    </location>
</feature>
<dbReference type="EC" id="3.4.24.-" evidence="2"/>
<evidence type="ECO:0000256" key="2">
    <source>
        <dbReference type="RuleBase" id="RU361183"/>
    </source>
</evidence>
<dbReference type="GO" id="GO:0046872">
    <property type="term" value="F:metal ion binding"/>
    <property type="evidence" value="ECO:0007669"/>
    <property type="project" value="UniProtKB-KW"/>
</dbReference>
<keyword evidence="2" id="KW-0479">Metal-binding</keyword>
<feature type="chain" id="PRO_5008811140" description="Metalloendopeptidase" evidence="2">
    <location>
        <begin position="22"/>
        <end position="359"/>
    </location>
</feature>
<comment type="caution">
    <text evidence="1">Lacks conserved residue(s) required for the propagation of feature annotation.</text>
</comment>
<keyword evidence="2" id="KW-0482">Metalloprotease</keyword>
<evidence type="ECO:0000313" key="6">
    <source>
        <dbReference type="Proteomes" id="UP000186922"/>
    </source>
</evidence>
<dbReference type="Gene3D" id="3.40.390.10">
    <property type="entry name" value="Collagenase (Catalytic Domain)"/>
    <property type="match status" value="1"/>
</dbReference>
<dbReference type="SUPFAM" id="SSF55486">
    <property type="entry name" value="Metalloproteases ('zincins'), catalytic domain"/>
    <property type="match status" value="1"/>
</dbReference>